<sequence>MTIPAETRSSVHGVHEARARTLASSLAVVAGKTRAAAASTLFRAARSALPDALLLRLLHRRKVGRFPNLANPSTFNELILDRCLNPQPQWTALTDKLLVRDHVKRTIGERHLIPLIAAPDVFTRDVFDSLPDAFVMKANHGCGFVKVVWRKADTSFEELSRIASRWLDTNFYRHTRERHYEPIERRVFFEKLLLDKDGKIPPDIKLNIFGNGPDGRIIYTGVITDRFGQPRHDFYDPQWNRMDIVLGDYPCSDVAAPPLRNWKEIVEIATRLADGLGYVRVDLYAPDDHIYFGELTFTPGGGLMRIAPDHYDHEWGRLIRQMG</sequence>
<evidence type="ECO:0000313" key="1">
    <source>
        <dbReference type="EMBL" id="SAL36151.1"/>
    </source>
</evidence>
<dbReference type="InterPro" id="IPR029465">
    <property type="entry name" value="ATPgrasp_TupA"/>
</dbReference>
<dbReference type="Proteomes" id="UP000198263">
    <property type="component" value="Unassembled WGS sequence"/>
</dbReference>
<organism evidence="1 2">
    <name type="scientific">Caballeronia concitans</name>
    <dbReference type="NCBI Taxonomy" id="1777133"/>
    <lineage>
        <taxon>Bacteria</taxon>
        <taxon>Pseudomonadati</taxon>
        <taxon>Pseudomonadota</taxon>
        <taxon>Betaproteobacteria</taxon>
        <taxon>Burkholderiales</taxon>
        <taxon>Burkholderiaceae</taxon>
        <taxon>Caballeronia</taxon>
    </lineage>
</organism>
<protein>
    <submittedName>
        <fullName evidence="1">Uncharacterized protein</fullName>
    </submittedName>
</protein>
<keyword evidence="2" id="KW-1185">Reference proteome</keyword>
<proteinExistence type="predicted"/>
<comment type="caution">
    <text evidence="1">The sequence shown here is derived from an EMBL/GenBank/DDBJ whole genome shotgun (WGS) entry which is preliminary data.</text>
</comment>
<dbReference type="EMBL" id="FCNV02000007">
    <property type="protein sequence ID" value="SAL36151.1"/>
    <property type="molecule type" value="Genomic_DNA"/>
</dbReference>
<dbReference type="Pfam" id="PF14305">
    <property type="entry name" value="ATPgrasp_TupA"/>
    <property type="match status" value="1"/>
</dbReference>
<dbReference type="AlphaFoldDB" id="A0A658QZZ5"/>
<accession>A0A658QZZ5</accession>
<evidence type="ECO:0000313" key="2">
    <source>
        <dbReference type="Proteomes" id="UP000198263"/>
    </source>
</evidence>
<reference evidence="1 2" key="1">
    <citation type="submission" date="2016-01" db="EMBL/GenBank/DDBJ databases">
        <authorList>
            <person name="Peeters C."/>
        </authorList>
    </citation>
    <scope>NUCLEOTIDE SEQUENCE [LARGE SCALE GENOMIC DNA]</scope>
    <source>
        <strain evidence="1">LMG 29315</strain>
    </source>
</reference>
<dbReference type="OrthoDB" id="9791827at2"/>
<gene>
    <name evidence="1" type="ORF">AWB72_03593</name>
</gene>
<dbReference type="RefSeq" id="WP_084592750.1">
    <property type="nucleotide sequence ID" value="NZ_FCNV02000007.1"/>
</dbReference>
<dbReference type="SUPFAM" id="SSF56059">
    <property type="entry name" value="Glutathione synthetase ATP-binding domain-like"/>
    <property type="match status" value="1"/>
</dbReference>
<name>A0A658QZZ5_9BURK</name>